<evidence type="ECO:0000313" key="1">
    <source>
        <dbReference type="EMBL" id="SDE43333.1"/>
    </source>
</evidence>
<dbReference type="Proteomes" id="UP000199072">
    <property type="component" value="Unassembled WGS sequence"/>
</dbReference>
<protein>
    <submittedName>
        <fullName evidence="1">Uncharacterized protein</fullName>
    </submittedName>
</protein>
<name>A0A1G7CVR4_9SPHI</name>
<keyword evidence="2" id="KW-1185">Reference proteome</keyword>
<dbReference type="AlphaFoldDB" id="A0A1G7CVR4"/>
<organism evidence="1 2">
    <name type="scientific">Mucilaginibacter pineti</name>
    <dbReference type="NCBI Taxonomy" id="1391627"/>
    <lineage>
        <taxon>Bacteria</taxon>
        <taxon>Pseudomonadati</taxon>
        <taxon>Bacteroidota</taxon>
        <taxon>Sphingobacteriia</taxon>
        <taxon>Sphingobacteriales</taxon>
        <taxon>Sphingobacteriaceae</taxon>
        <taxon>Mucilaginibacter</taxon>
    </lineage>
</organism>
<dbReference type="EMBL" id="FNAI01000006">
    <property type="protein sequence ID" value="SDE43333.1"/>
    <property type="molecule type" value="Genomic_DNA"/>
</dbReference>
<reference evidence="1 2" key="1">
    <citation type="submission" date="2016-10" db="EMBL/GenBank/DDBJ databases">
        <authorList>
            <person name="de Groot N.N."/>
        </authorList>
    </citation>
    <scope>NUCLEOTIDE SEQUENCE [LARGE SCALE GENOMIC DNA]</scope>
    <source>
        <strain evidence="1 2">47C3B</strain>
    </source>
</reference>
<gene>
    <name evidence="1" type="ORF">SAMN05216464_106118</name>
</gene>
<evidence type="ECO:0000313" key="2">
    <source>
        <dbReference type="Proteomes" id="UP000199072"/>
    </source>
</evidence>
<dbReference type="RefSeq" id="WP_091150029.1">
    <property type="nucleotide sequence ID" value="NZ_FNAI01000006.1"/>
</dbReference>
<accession>A0A1G7CVR4</accession>
<dbReference type="OrthoDB" id="9891450at2"/>
<dbReference type="STRING" id="1391627.SAMN05216464_106118"/>
<proteinExistence type="predicted"/>
<sequence>MPNFFKALTTEANPELSDAKNTALEELVSKVYTFDTYQAIFIKPENEYQTGIVEFEGKNSISIKAVFSVYIDNHTVYATLFTLDMKKLIDVPFSSYITALAAYLAGNLPTTADNTDPERRSASL</sequence>